<proteinExistence type="predicted"/>
<dbReference type="RefSeq" id="WP_025075624.1">
    <property type="nucleotide sequence ID" value="NZ_SSTN01000030.1"/>
</dbReference>
<protein>
    <submittedName>
        <fullName evidence="2">Carboxypeptidase regulatory-like domain-containing protein</fullName>
    </submittedName>
</protein>
<organism evidence="2 3">
    <name type="scientific">Bacteroides faecichinchillae</name>
    <dbReference type="NCBI Taxonomy" id="871325"/>
    <lineage>
        <taxon>Bacteria</taxon>
        <taxon>Pseudomonadati</taxon>
        <taxon>Bacteroidota</taxon>
        <taxon>Bacteroidia</taxon>
        <taxon>Bacteroidales</taxon>
        <taxon>Bacteroidaceae</taxon>
        <taxon>Bacteroides</taxon>
    </lineage>
</organism>
<sequence>MKMNSKFFGLGAKLALCFVAVLGTLTSCYEKEDIKTVIDTTPKTVTYTISGSVYNYTSLAGINGASVVLTKADTEKATTVTKDGGQFAITLSGLTDADRGDYTLTVKAEGYKDRKTNVTIFFEKADNQTIVTHMDFALKSNEIQGEKVEIVAGKEDQTETFQGVDSEGKPSQDKVFVPANLFPDGEVKTITLIREGQEEEIENDAVRVWEGKPDGTTFDKPLVFTFTDKPGQDLKVYYEVNGIWTLAEKDAQITEENGVYTAKVNHFSRFKFSATAYDYYTISAGDAVMTTGFTKDITLAYHNSLNVAKEFPFEVKGFAGGAIFEKSLDEVFADCPIKDEAINYMENYLNGIYSELPGSEYKVVDFNTEILVPAHNDLLGVGVTQTLKNVSYTMTIGGTNYVVKVIQVEQYTFSTEGFVTDYTHGHGHGHGEDLNAGGGIIDFE</sequence>
<gene>
    <name evidence="2" type="ORF">SAMN05444349_13029</name>
</gene>
<keyword evidence="2" id="KW-0645">Protease</keyword>
<dbReference type="GO" id="GO:0004180">
    <property type="term" value="F:carboxypeptidase activity"/>
    <property type="evidence" value="ECO:0007669"/>
    <property type="project" value="UniProtKB-KW"/>
</dbReference>
<evidence type="ECO:0000313" key="3">
    <source>
        <dbReference type="Proteomes" id="UP000184436"/>
    </source>
</evidence>
<keyword evidence="2" id="KW-0378">Hydrolase</keyword>
<keyword evidence="1" id="KW-0732">Signal</keyword>
<evidence type="ECO:0000256" key="1">
    <source>
        <dbReference type="SAM" id="SignalP"/>
    </source>
</evidence>
<evidence type="ECO:0000313" key="2">
    <source>
        <dbReference type="EMBL" id="SHF69040.1"/>
    </source>
</evidence>
<dbReference type="STRING" id="871325.SAMN05444349_13029"/>
<dbReference type="EMBL" id="FQVD01000030">
    <property type="protein sequence ID" value="SHF69040.1"/>
    <property type="molecule type" value="Genomic_DNA"/>
</dbReference>
<dbReference type="PROSITE" id="PS51257">
    <property type="entry name" value="PROKAR_LIPOPROTEIN"/>
    <property type="match status" value="1"/>
</dbReference>
<feature type="signal peptide" evidence="1">
    <location>
        <begin position="1"/>
        <end position="22"/>
    </location>
</feature>
<dbReference type="Proteomes" id="UP000184436">
    <property type="component" value="Unassembled WGS sequence"/>
</dbReference>
<feature type="chain" id="PRO_5030031351" evidence="1">
    <location>
        <begin position="23"/>
        <end position="444"/>
    </location>
</feature>
<reference evidence="2 3" key="1">
    <citation type="submission" date="2016-11" db="EMBL/GenBank/DDBJ databases">
        <authorList>
            <person name="Jaros S."/>
            <person name="Januszkiewicz K."/>
            <person name="Wedrychowicz H."/>
        </authorList>
    </citation>
    <scope>NUCLEOTIDE SEQUENCE [LARGE SCALE GENOMIC DNA]</scope>
    <source>
        <strain evidence="2 3">DSM 26883</strain>
    </source>
</reference>
<dbReference type="SUPFAM" id="SSF49478">
    <property type="entry name" value="Cna protein B-type domain"/>
    <property type="match status" value="1"/>
</dbReference>
<dbReference type="OrthoDB" id="1047549at2"/>
<dbReference type="AlphaFoldDB" id="A0A1M5DPY9"/>
<name>A0A1M5DPY9_9BACE</name>
<keyword evidence="3" id="KW-1185">Reference proteome</keyword>
<dbReference type="Gene3D" id="2.60.40.1120">
    <property type="entry name" value="Carboxypeptidase-like, regulatory domain"/>
    <property type="match status" value="1"/>
</dbReference>
<accession>A0A1M5DPY9</accession>
<dbReference type="Pfam" id="PF13620">
    <property type="entry name" value="CarboxypepD_reg"/>
    <property type="match status" value="1"/>
</dbReference>
<keyword evidence="2" id="KW-0121">Carboxypeptidase</keyword>